<keyword evidence="3" id="KW-1185">Reference proteome</keyword>
<organism evidence="2 3">
    <name type="scientific">Undibacterium hunanense</name>
    <dbReference type="NCBI Taxonomy" id="2762292"/>
    <lineage>
        <taxon>Bacteria</taxon>
        <taxon>Pseudomonadati</taxon>
        <taxon>Pseudomonadota</taxon>
        <taxon>Betaproteobacteria</taxon>
        <taxon>Burkholderiales</taxon>
        <taxon>Oxalobacteraceae</taxon>
        <taxon>Undibacterium</taxon>
    </lineage>
</organism>
<sequence>YTAEQKEWVIQQMTPPINRAIVELAQATGITTPTLRIWQKEARAEGRIVPGDSKSSDQWSSADKFRIVLETASLSETELSAYCRRKGIYPEQVREWSLVCEQANEPLVQSHPSASQTRRINELERKLIKRENQLAESEALLVLRKKAAAIWG</sequence>
<evidence type="ECO:0000313" key="2">
    <source>
        <dbReference type="EMBL" id="MBC3921189.1"/>
    </source>
</evidence>
<evidence type="ECO:0000313" key="3">
    <source>
        <dbReference type="Proteomes" id="UP000650424"/>
    </source>
</evidence>
<name>A0ABR6ZZL4_9BURK</name>
<feature type="non-terminal residue" evidence="2">
    <location>
        <position position="1"/>
    </location>
</feature>
<feature type="coiled-coil region" evidence="1">
    <location>
        <begin position="113"/>
        <end position="140"/>
    </location>
</feature>
<dbReference type="EMBL" id="JACOGF010000054">
    <property type="protein sequence ID" value="MBC3921189.1"/>
    <property type="molecule type" value="Genomic_DNA"/>
</dbReference>
<keyword evidence="1" id="KW-0175">Coiled coil</keyword>
<gene>
    <name evidence="2" type="ORF">H8L32_27270</name>
</gene>
<reference evidence="2 3" key="1">
    <citation type="submission" date="2020-08" db="EMBL/GenBank/DDBJ databases">
        <title>Novel species isolated from subtropical streams in China.</title>
        <authorList>
            <person name="Lu H."/>
        </authorList>
    </citation>
    <scope>NUCLEOTIDE SEQUENCE [LARGE SCALE GENOMIC DNA]</scope>
    <source>
        <strain evidence="2 3">CY18W</strain>
    </source>
</reference>
<feature type="non-terminal residue" evidence="2">
    <location>
        <position position="152"/>
    </location>
</feature>
<accession>A0ABR6ZZL4</accession>
<comment type="caution">
    <text evidence="2">The sequence shown here is derived from an EMBL/GenBank/DDBJ whole genome shotgun (WGS) entry which is preliminary data.</text>
</comment>
<dbReference type="Proteomes" id="UP000650424">
    <property type="component" value="Unassembled WGS sequence"/>
</dbReference>
<proteinExistence type="predicted"/>
<protein>
    <submittedName>
        <fullName evidence="2">IS3 family transposase</fullName>
    </submittedName>
</protein>
<evidence type="ECO:0000256" key="1">
    <source>
        <dbReference type="SAM" id="Coils"/>
    </source>
</evidence>